<keyword evidence="4 8" id="KW-0547">Nucleotide-binding</keyword>
<keyword evidence="5" id="KW-0508">mRNA splicing</keyword>
<dbReference type="EMBL" id="LXQA010038619">
    <property type="protein sequence ID" value="MCH98829.1"/>
    <property type="molecule type" value="Genomic_DNA"/>
</dbReference>
<proteinExistence type="predicted"/>
<dbReference type="SUPFAM" id="SSF52540">
    <property type="entry name" value="P-loop containing nucleoside triphosphate hydrolases"/>
    <property type="match status" value="1"/>
</dbReference>
<feature type="non-terminal residue" evidence="8">
    <location>
        <position position="307"/>
    </location>
</feature>
<name>A0A392NHY0_9FABA</name>
<dbReference type="PROSITE" id="PS51194">
    <property type="entry name" value="HELICASE_CTER"/>
    <property type="match status" value="1"/>
</dbReference>
<dbReference type="InterPro" id="IPR048333">
    <property type="entry name" value="HA2_WH"/>
</dbReference>
<keyword evidence="9" id="KW-1185">Reference proteome</keyword>
<feature type="domain" description="Helicase C-terminal" evidence="7">
    <location>
        <begin position="51"/>
        <end position="238"/>
    </location>
</feature>
<dbReference type="GO" id="GO:0008380">
    <property type="term" value="P:RNA splicing"/>
    <property type="evidence" value="ECO:0007669"/>
    <property type="project" value="UniProtKB-KW"/>
</dbReference>
<comment type="caution">
    <text evidence="8">The sequence shown here is derived from an EMBL/GenBank/DDBJ whole genome shotgun (WGS) entry which is preliminary data.</text>
</comment>
<evidence type="ECO:0000259" key="7">
    <source>
        <dbReference type="PROSITE" id="PS51194"/>
    </source>
</evidence>
<gene>
    <name evidence="8" type="ORF">A2U01_0019837</name>
</gene>
<dbReference type="EC" id="3.6.4.13" evidence="1"/>
<dbReference type="PANTHER" id="PTHR18934">
    <property type="entry name" value="ATP-DEPENDENT RNA HELICASE"/>
    <property type="match status" value="1"/>
</dbReference>
<dbReference type="AlphaFoldDB" id="A0A392NHY0"/>
<evidence type="ECO:0000313" key="9">
    <source>
        <dbReference type="Proteomes" id="UP000265520"/>
    </source>
</evidence>
<accession>A0A392NHY0</accession>
<dbReference type="PANTHER" id="PTHR18934:SF109">
    <property type="entry name" value="ATP-DEPENDENT RNA HELICASE DHX15 HOMOLOG"/>
    <property type="match status" value="1"/>
</dbReference>
<dbReference type="GO" id="GO:0003723">
    <property type="term" value="F:RNA binding"/>
    <property type="evidence" value="ECO:0007669"/>
    <property type="project" value="TreeGrafter"/>
</dbReference>
<evidence type="ECO:0000256" key="6">
    <source>
        <dbReference type="ARBA" id="ARBA00047984"/>
    </source>
</evidence>
<keyword evidence="2" id="KW-0507">mRNA processing</keyword>
<reference evidence="8 9" key="1">
    <citation type="journal article" date="2018" name="Front. Plant Sci.">
        <title>Red Clover (Trifolium pratense) and Zigzag Clover (T. medium) - A Picture of Genomic Similarities and Differences.</title>
        <authorList>
            <person name="Dluhosova J."/>
            <person name="Istvanek J."/>
            <person name="Nedelnik J."/>
            <person name="Repkova J."/>
        </authorList>
    </citation>
    <scope>NUCLEOTIDE SEQUENCE [LARGE SCALE GENOMIC DNA]</scope>
    <source>
        <strain evidence="9">cv. 10/8</strain>
        <tissue evidence="8">Leaf</tissue>
    </source>
</reference>
<evidence type="ECO:0000256" key="3">
    <source>
        <dbReference type="ARBA" id="ARBA00022801"/>
    </source>
</evidence>
<dbReference type="InterPro" id="IPR001650">
    <property type="entry name" value="Helicase_C-like"/>
</dbReference>
<comment type="catalytic activity">
    <reaction evidence="6">
        <text>ATP + H2O = ADP + phosphate + H(+)</text>
        <dbReference type="Rhea" id="RHEA:13065"/>
        <dbReference type="ChEBI" id="CHEBI:15377"/>
        <dbReference type="ChEBI" id="CHEBI:15378"/>
        <dbReference type="ChEBI" id="CHEBI:30616"/>
        <dbReference type="ChEBI" id="CHEBI:43474"/>
        <dbReference type="ChEBI" id="CHEBI:456216"/>
        <dbReference type="EC" id="3.6.4.13"/>
    </reaction>
</comment>
<dbReference type="Pfam" id="PF04408">
    <property type="entry name" value="WHD_HA2"/>
    <property type="match status" value="1"/>
</dbReference>
<dbReference type="GO" id="GO:0016787">
    <property type="term" value="F:hydrolase activity"/>
    <property type="evidence" value="ECO:0007669"/>
    <property type="project" value="UniProtKB-KW"/>
</dbReference>
<dbReference type="Proteomes" id="UP000265520">
    <property type="component" value="Unassembled WGS sequence"/>
</dbReference>
<keyword evidence="4 8" id="KW-0067">ATP-binding</keyword>
<dbReference type="CDD" id="cd18791">
    <property type="entry name" value="SF2_C_RHA"/>
    <property type="match status" value="1"/>
</dbReference>
<dbReference type="GO" id="GO:0003724">
    <property type="term" value="F:RNA helicase activity"/>
    <property type="evidence" value="ECO:0007669"/>
    <property type="project" value="UniProtKB-EC"/>
</dbReference>
<keyword evidence="4 8" id="KW-0347">Helicase</keyword>
<sequence length="307" mass="34269">MTDPRLERYNVIILDDAHERTLATDVLFGFLKGVLENRPDLKLVVMSDLFAVPTLVEYFLGDYMRPKLWVPGRSHMVEIVHTQEPVRSHLVSAISRVMQIHRFEPAGDILVFLIWEAMQQKIYEPAPPPVIEGGPPGRKIVVSTSIAETSLKIDGIVYVIDPGFVEQIFYNPRARVESLSVTGISYASAEKRSLCAGRTQPGKCFRLYTSVPNLAGVAYPEILRSNLFNTVLTLKKLGIEDLVHFDYMDPPAPVTLMHALNVLSCLGALDDEGNLTPLGEIMSEFPLDPQMSKMLVVSPEFNCSNEI</sequence>
<evidence type="ECO:0000256" key="2">
    <source>
        <dbReference type="ARBA" id="ARBA00022664"/>
    </source>
</evidence>
<dbReference type="Gene3D" id="1.20.120.1080">
    <property type="match status" value="1"/>
</dbReference>
<protein>
    <recommendedName>
        <fullName evidence="1">RNA helicase</fullName>
        <ecNumber evidence="1">3.6.4.13</ecNumber>
    </recommendedName>
</protein>
<keyword evidence="3" id="KW-0378">Hydrolase</keyword>
<evidence type="ECO:0000256" key="5">
    <source>
        <dbReference type="ARBA" id="ARBA00023187"/>
    </source>
</evidence>
<dbReference type="Gene3D" id="3.40.50.300">
    <property type="entry name" value="P-loop containing nucleotide triphosphate hydrolases"/>
    <property type="match status" value="3"/>
</dbReference>
<evidence type="ECO:0000313" key="8">
    <source>
        <dbReference type="EMBL" id="MCH98829.1"/>
    </source>
</evidence>
<evidence type="ECO:0000256" key="1">
    <source>
        <dbReference type="ARBA" id="ARBA00012552"/>
    </source>
</evidence>
<dbReference type="InterPro" id="IPR027417">
    <property type="entry name" value="P-loop_NTPase"/>
</dbReference>
<dbReference type="GO" id="GO:0006397">
    <property type="term" value="P:mRNA processing"/>
    <property type="evidence" value="ECO:0007669"/>
    <property type="project" value="UniProtKB-KW"/>
</dbReference>
<organism evidence="8 9">
    <name type="scientific">Trifolium medium</name>
    <dbReference type="NCBI Taxonomy" id="97028"/>
    <lineage>
        <taxon>Eukaryota</taxon>
        <taxon>Viridiplantae</taxon>
        <taxon>Streptophyta</taxon>
        <taxon>Embryophyta</taxon>
        <taxon>Tracheophyta</taxon>
        <taxon>Spermatophyta</taxon>
        <taxon>Magnoliopsida</taxon>
        <taxon>eudicotyledons</taxon>
        <taxon>Gunneridae</taxon>
        <taxon>Pentapetalae</taxon>
        <taxon>rosids</taxon>
        <taxon>fabids</taxon>
        <taxon>Fabales</taxon>
        <taxon>Fabaceae</taxon>
        <taxon>Papilionoideae</taxon>
        <taxon>50 kb inversion clade</taxon>
        <taxon>NPAAA clade</taxon>
        <taxon>Hologalegina</taxon>
        <taxon>IRL clade</taxon>
        <taxon>Trifolieae</taxon>
        <taxon>Trifolium</taxon>
    </lineage>
</organism>
<evidence type="ECO:0000256" key="4">
    <source>
        <dbReference type="ARBA" id="ARBA00022806"/>
    </source>
</evidence>